<dbReference type="Proteomes" id="UP000485569">
    <property type="component" value="Unassembled WGS sequence"/>
</dbReference>
<accession>A0A1V5SYW3</accession>
<feature type="transmembrane region" description="Helical" evidence="1">
    <location>
        <begin position="7"/>
        <end position="26"/>
    </location>
</feature>
<reference evidence="2" key="1">
    <citation type="submission" date="2017-02" db="EMBL/GenBank/DDBJ databases">
        <title>Delving into the versatile metabolic prowess of the omnipresent phylum Bacteroidetes.</title>
        <authorList>
            <person name="Nobu M.K."/>
            <person name="Mei R."/>
            <person name="Narihiro T."/>
            <person name="Kuroda K."/>
            <person name="Liu W.-T."/>
        </authorList>
    </citation>
    <scope>NUCLEOTIDE SEQUENCE</scope>
    <source>
        <strain evidence="2">ADurb.Bin276</strain>
    </source>
</reference>
<feature type="transmembrane region" description="Helical" evidence="1">
    <location>
        <begin position="32"/>
        <end position="50"/>
    </location>
</feature>
<evidence type="ECO:0000256" key="1">
    <source>
        <dbReference type="SAM" id="Phobius"/>
    </source>
</evidence>
<protein>
    <submittedName>
        <fullName evidence="2">Uncharacterized protein</fullName>
    </submittedName>
</protein>
<comment type="caution">
    <text evidence="2">The sequence shown here is derived from an EMBL/GenBank/DDBJ whole genome shotgun (WGS) entry which is preliminary data.</text>
</comment>
<proteinExistence type="predicted"/>
<dbReference type="EMBL" id="MWBQ01000048">
    <property type="protein sequence ID" value="OQA59658.1"/>
    <property type="molecule type" value="Genomic_DNA"/>
</dbReference>
<keyword evidence="1" id="KW-1133">Transmembrane helix</keyword>
<gene>
    <name evidence="2" type="ORF">BWY41_00812</name>
</gene>
<keyword evidence="1" id="KW-0812">Transmembrane</keyword>
<dbReference type="AlphaFoldDB" id="A0A1V5SYW3"/>
<organism evidence="2">
    <name type="scientific">Candidatus Atribacter allofermentans</name>
    <dbReference type="NCBI Taxonomy" id="1852833"/>
    <lineage>
        <taxon>Bacteria</taxon>
        <taxon>Pseudomonadati</taxon>
        <taxon>Atribacterota</taxon>
        <taxon>Atribacteria</taxon>
        <taxon>Atribacterales</taxon>
        <taxon>Atribacteraceae</taxon>
        <taxon>Atribacter</taxon>
    </lineage>
</organism>
<name>A0A1V5SYW3_9BACT</name>
<keyword evidence="1" id="KW-0472">Membrane</keyword>
<evidence type="ECO:0000313" key="2">
    <source>
        <dbReference type="EMBL" id="OQA59658.1"/>
    </source>
</evidence>
<sequence length="55" mass="6082">MYKTLLMVYSWLLLIMGILGAIPGIGIGTEPIWHAVLKIILGLIGVLVTFRKEKS</sequence>